<evidence type="ECO:0008006" key="2">
    <source>
        <dbReference type="Google" id="ProtNLM"/>
    </source>
</evidence>
<sequence length="102" mass="11299">MNVGTLRIDGGIVIGWNGDSHELIPGGSILISEQKITYVGYEKYPADQIIDASDKLISPGFINLHVHTQLNIGDYLICDVTKRDYLGANYFVYGAPSKERRV</sequence>
<dbReference type="GO" id="GO:0016810">
    <property type="term" value="F:hydrolase activity, acting on carbon-nitrogen (but not peptide) bonds"/>
    <property type="evidence" value="ECO:0007669"/>
    <property type="project" value="InterPro"/>
</dbReference>
<dbReference type="SUPFAM" id="SSF51338">
    <property type="entry name" value="Composite domain of metallo-dependent hydrolases"/>
    <property type="match status" value="1"/>
</dbReference>
<name>A0A382TU66_9ZZZZ</name>
<feature type="non-terminal residue" evidence="1">
    <location>
        <position position="102"/>
    </location>
</feature>
<dbReference type="Gene3D" id="2.30.40.10">
    <property type="entry name" value="Urease, subunit C, domain 1"/>
    <property type="match status" value="1"/>
</dbReference>
<dbReference type="InterPro" id="IPR011059">
    <property type="entry name" value="Metal-dep_hydrolase_composite"/>
</dbReference>
<dbReference type="EMBL" id="UINC01138922">
    <property type="protein sequence ID" value="SVD25167.1"/>
    <property type="molecule type" value="Genomic_DNA"/>
</dbReference>
<protein>
    <recommendedName>
        <fullName evidence="2">Amidohydrolase-related domain-containing protein</fullName>
    </recommendedName>
</protein>
<accession>A0A382TU66</accession>
<evidence type="ECO:0000313" key="1">
    <source>
        <dbReference type="EMBL" id="SVD25167.1"/>
    </source>
</evidence>
<proteinExistence type="predicted"/>
<dbReference type="AlphaFoldDB" id="A0A382TU66"/>
<organism evidence="1">
    <name type="scientific">marine metagenome</name>
    <dbReference type="NCBI Taxonomy" id="408172"/>
    <lineage>
        <taxon>unclassified sequences</taxon>
        <taxon>metagenomes</taxon>
        <taxon>ecological metagenomes</taxon>
    </lineage>
</organism>
<reference evidence="1" key="1">
    <citation type="submission" date="2018-05" db="EMBL/GenBank/DDBJ databases">
        <authorList>
            <person name="Lanie J.A."/>
            <person name="Ng W.-L."/>
            <person name="Kazmierczak K.M."/>
            <person name="Andrzejewski T.M."/>
            <person name="Davidsen T.M."/>
            <person name="Wayne K.J."/>
            <person name="Tettelin H."/>
            <person name="Glass J.I."/>
            <person name="Rusch D."/>
            <person name="Podicherti R."/>
            <person name="Tsui H.-C.T."/>
            <person name="Winkler M.E."/>
        </authorList>
    </citation>
    <scope>NUCLEOTIDE SEQUENCE</scope>
</reference>
<gene>
    <name evidence="1" type="ORF">METZ01_LOCUS378021</name>
</gene>